<reference evidence="4" key="1">
    <citation type="journal article" date="2019" name="Int. J. Syst. Evol. Microbiol.">
        <title>The Global Catalogue of Microorganisms (GCM) 10K type strain sequencing project: providing services to taxonomists for standard genome sequencing and annotation.</title>
        <authorList>
            <consortium name="The Broad Institute Genomics Platform"/>
            <consortium name="The Broad Institute Genome Sequencing Center for Infectious Disease"/>
            <person name="Wu L."/>
            <person name="Ma J."/>
        </authorList>
    </citation>
    <scope>NUCLEOTIDE SEQUENCE [LARGE SCALE GENOMIC DNA]</scope>
    <source>
        <strain evidence="4">JCM 17027</strain>
    </source>
</reference>
<name>A0ABP7QXP6_9ACTN</name>
<feature type="domain" description="DUF7825" evidence="2">
    <location>
        <begin position="687"/>
        <end position="799"/>
    </location>
</feature>
<dbReference type="InterPro" id="IPR056726">
    <property type="entry name" value="DUF7824"/>
</dbReference>
<feature type="domain" description="DUF7824" evidence="1">
    <location>
        <begin position="549"/>
        <end position="609"/>
    </location>
</feature>
<evidence type="ECO:0000259" key="1">
    <source>
        <dbReference type="Pfam" id="PF25148"/>
    </source>
</evidence>
<evidence type="ECO:0000313" key="4">
    <source>
        <dbReference type="Proteomes" id="UP001500034"/>
    </source>
</evidence>
<dbReference type="Proteomes" id="UP001500034">
    <property type="component" value="Unassembled WGS sequence"/>
</dbReference>
<dbReference type="Pfam" id="PF25148">
    <property type="entry name" value="DUF7824"/>
    <property type="match status" value="1"/>
</dbReference>
<keyword evidence="4" id="KW-1185">Reference proteome</keyword>
<dbReference type="RefSeq" id="WP_345594207.1">
    <property type="nucleotide sequence ID" value="NZ_BAABCQ010000080.1"/>
</dbReference>
<gene>
    <name evidence="3" type="ORF">GCM10022384_41070</name>
</gene>
<evidence type="ECO:0000259" key="2">
    <source>
        <dbReference type="Pfam" id="PF25149"/>
    </source>
</evidence>
<dbReference type="Pfam" id="PF25149">
    <property type="entry name" value="DUF7825"/>
    <property type="match status" value="1"/>
</dbReference>
<dbReference type="EMBL" id="BAABCQ010000080">
    <property type="protein sequence ID" value="GAA3988949.1"/>
    <property type="molecule type" value="Genomic_DNA"/>
</dbReference>
<evidence type="ECO:0000313" key="3">
    <source>
        <dbReference type="EMBL" id="GAA3988949.1"/>
    </source>
</evidence>
<accession>A0ABP7QXP6</accession>
<comment type="caution">
    <text evidence="3">The sequence shown here is derived from an EMBL/GenBank/DDBJ whole genome shotgun (WGS) entry which is preliminary data.</text>
</comment>
<dbReference type="InterPro" id="IPR056727">
    <property type="entry name" value="DUF7825"/>
</dbReference>
<organism evidence="3 4">
    <name type="scientific">Streptomyces marokkonensis</name>
    <dbReference type="NCBI Taxonomy" id="324855"/>
    <lineage>
        <taxon>Bacteria</taxon>
        <taxon>Bacillati</taxon>
        <taxon>Actinomycetota</taxon>
        <taxon>Actinomycetes</taxon>
        <taxon>Kitasatosporales</taxon>
        <taxon>Streptomycetaceae</taxon>
        <taxon>Streptomyces</taxon>
    </lineage>
</organism>
<protein>
    <submittedName>
        <fullName evidence="3">DUF6493 family protein</fullName>
    </submittedName>
</protein>
<proteinExistence type="predicted"/>
<sequence length="883" mass="94133">MSKLIEAVRGGRTDDVVTIVNGMTAAERRGELPALRALRKEFRDAWVTPQLQAASPALLVACLGCQSGAAAVASWLTASGWERMWVAEKRFLPMLEERPAGWLAELAHRIADRRPSTDIRYHLLEAIVQAARCPMPVTDASVHAWIRNIYGNGWNTDVIAERLRQSPYLRPMVAGLFTAGGTGQALNSGHSNKDNPWLLALARLTAEGTLDRATMVDGCLGRLLRGGTAVDQRVFHRLLLDLDLSAEEHAGHTADWRALAADALQPVAVHAQSVLADLALAGALPTHDLADMTRAVLIRPEKNLVRAQLKLLDKAVTRDTATADALLPAAVHAFTHEDTEAQERALKLIERHGTHLTNAASREEILASAAPIALGLRTRVVEALGTGAEEALHAAGEDTLPPVPSPVALASPPASVAETAEETGALLASHGILPVADFERTLDGLVRWAHEDRAALLEALEPVAATRWWSRTCRRPLPDDSVPSAFAPSHVRFTPRLALDLVLAGLHQRITPGTAKAVLDGGGAHAGCLPDGPFRARFWEIAHRLLTDPQPFLLSTPSWDNGLLEPGELTDRLKTYQRLGAHVGACDFAQALLRVRTTDRAAAEAAAERAAVLGTPEGRRLADWLRTGGLTGTVLHRTVTDQTTPVVRSGEITALHMFPLAFRELGSPALGSHHRCWCAATAAVQQTHWPALLPEHPELIALRLIQHVLPCAQYPEKDPDVCSVLPLLAQSPGASGPATSLVVAGGLGVQRQEDGIAAVDALLLLAAQKKLDPGALATDLGALMLIGIVAPSRLAESLGTAASTGAYRTVWTVLRDALPPLLSKDLSPAESRGLGELLTVAAECAERTGAQGVIPGLDPIVDRRGSSRLVSQARRLRAALAGT</sequence>